<protein>
    <recommendedName>
        <fullName evidence="1">Helix-turn-helix domain-containing protein</fullName>
    </recommendedName>
</protein>
<dbReference type="EMBL" id="BAAAMQ010000010">
    <property type="protein sequence ID" value="GAA2108023.1"/>
    <property type="molecule type" value="Genomic_DNA"/>
</dbReference>
<dbReference type="RefSeq" id="WP_372461778.1">
    <property type="nucleotide sequence ID" value="NZ_BAAAMQ010000010.1"/>
</dbReference>
<name>A0ABN2XCJ0_9ACTN</name>
<keyword evidence="3" id="KW-1185">Reference proteome</keyword>
<gene>
    <name evidence="2" type="ORF">GCM10009726_22050</name>
</gene>
<organism evidence="2 3">
    <name type="scientific">Nocardioides furvisabuli</name>
    <dbReference type="NCBI Taxonomy" id="375542"/>
    <lineage>
        <taxon>Bacteria</taxon>
        <taxon>Bacillati</taxon>
        <taxon>Actinomycetota</taxon>
        <taxon>Actinomycetes</taxon>
        <taxon>Propionibacteriales</taxon>
        <taxon>Nocardioidaceae</taxon>
        <taxon>Nocardioides</taxon>
    </lineage>
</organism>
<proteinExistence type="predicted"/>
<accession>A0ABN2XCJ0</accession>
<dbReference type="Pfam" id="PF12728">
    <property type="entry name" value="HTH_17"/>
    <property type="match status" value="1"/>
</dbReference>
<sequence length="116" mass="12510">MVSSESGHHEALTLAEAAQLAGVSRDTIKRRLRNGAFPHAFRGRGSGPGGPWCIPMTDLIAAGLAVNATDVLRDRGQDLETQLAIAQTEARLLRSHVDDLRRALNRSCSCERAPKP</sequence>
<evidence type="ECO:0000259" key="1">
    <source>
        <dbReference type="Pfam" id="PF12728"/>
    </source>
</evidence>
<reference evidence="2 3" key="1">
    <citation type="journal article" date="2019" name="Int. J. Syst. Evol. Microbiol.">
        <title>The Global Catalogue of Microorganisms (GCM) 10K type strain sequencing project: providing services to taxonomists for standard genome sequencing and annotation.</title>
        <authorList>
            <consortium name="The Broad Institute Genomics Platform"/>
            <consortium name="The Broad Institute Genome Sequencing Center for Infectious Disease"/>
            <person name="Wu L."/>
            <person name="Ma J."/>
        </authorList>
    </citation>
    <scope>NUCLEOTIDE SEQUENCE [LARGE SCALE GENOMIC DNA]</scope>
    <source>
        <strain evidence="2 3">JCM 13813</strain>
    </source>
</reference>
<evidence type="ECO:0000313" key="3">
    <source>
        <dbReference type="Proteomes" id="UP001501161"/>
    </source>
</evidence>
<comment type="caution">
    <text evidence="2">The sequence shown here is derived from an EMBL/GenBank/DDBJ whole genome shotgun (WGS) entry which is preliminary data.</text>
</comment>
<evidence type="ECO:0000313" key="2">
    <source>
        <dbReference type="EMBL" id="GAA2108023.1"/>
    </source>
</evidence>
<dbReference type="Proteomes" id="UP001501161">
    <property type="component" value="Unassembled WGS sequence"/>
</dbReference>
<dbReference type="InterPro" id="IPR041657">
    <property type="entry name" value="HTH_17"/>
</dbReference>
<feature type="domain" description="Helix-turn-helix" evidence="1">
    <location>
        <begin position="12"/>
        <end position="61"/>
    </location>
</feature>